<dbReference type="SUPFAM" id="SSF74650">
    <property type="entry name" value="Galactose mutarotase-like"/>
    <property type="match status" value="1"/>
</dbReference>
<dbReference type="EC" id="3.2.1.23" evidence="5 10"/>
<dbReference type="InterPro" id="IPR023230">
    <property type="entry name" value="Glyco_hydro_2_CS"/>
</dbReference>
<dbReference type="Pfam" id="PF02929">
    <property type="entry name" value="Bgal_small_N"/>
    <property type="match status" value="1"/>
</dbReference>
<keyword evidence="7" id="KW-0106">Calcium</keyword>
<evidence type="ECO:0000256" key="5">
    <source>
        <dbReference type="ARBA" id="ARBA00012756"/>
    </source>
</evidence>
<evidence type="ECO:0000256" key="9">
    <source>
        <dbReference type="ARBA" id="ARBA00032230"/>
    </source>
</evidence>
<dbReference type="SUPFAM" id="SSF49303">
    <property type="entry name" value="beta-Galactosidase/glucuronidase domain"/>
    <property type="match status" value="2"/>
</dbReference>
<evidence type="ECO:0000256" key="3">
    <source>
        <dbReference type="ARBA" id="ARBA00007401"/>
    </source>
</evidence>
<dbReference type="InterPro" id="IPR023232">
    <property type="entry name" value="Glyco_hydro_2_AS"/>
</dbReference>
<name>A0ABS5JX06_9BACT</name>
<dbReference type="Pfam" id="PF16353">
    <property type="entry name" value="LacZ_4"/>
    <property type="match status" value="1"/>
</dbReference>
<evidence type="ECO:0000256" key="7">
    <source>
        <dbReference type="ARBA" id="ARBA00022837"/>
    </source>
</evidence>
<dbReference type="InterPro" id="IPR006102">
    <property type="entry name" value="Ig-like_GH2"/>
</dbReference>
<dbReference type="Pfam" id="PF02837">
    <property type="entry name" value="Glyco_hydro_2_N"/>
    <property type="match status" value="1"/>
</dbReference>
<protein>
    <recommendedName>
        <fullName evidence="5 10">Beta-galactosidase</fullName>
        <ecNumber evidence="5 10">3.2.1.23</ecNumber>
    </recommendedName>
    <alternativeName>
        <fullName evidence="9 10">Lactase</fullName>
    </alternativeName>
</protein>
<dbReference type="PRINTS" id="PR00132">
    <property type="entry name" value="GLHYDRLASE2"/>
</dbReference>
<dbReference type="InterPro" id="IPR050347">
    <property type="entry name" value="Bact_Beta-galactosidase"/>
</dbReference>
<dbReference type="Gene3D" id="3.20.20.80">
    <property type="entry name" value="Glycosidases"/>
    <property type="match status" value="1"/>
</dbReference>
<keyword evidence="6 10" id="KW-0378">Hydrolase</keyword>
<dbReference type="PROSITE" id="PS00608">
    <property type="entry name" value="GLYCOSYL_HYDROL_F2_2"/>
    <property type="match status" value="1"/>
</dbReference>
<dbReference type="InterPro" id="IPR006103">
    <property type="entry name" value="Glyco_hydro_2_cat"/>
</dbReference>
<dbReference type="RefSeq" id="WP_212216625.1">
    <property type="nucleotide sequence ID" value="NZ_JAGUCO010000010.1"/>
</dbReference>
<dbReference type="Gene3D" id="2.60.40.10">
    <property type="entry name" value="Immunoglobulins"/>
    <property type="match status" value="2"/>
</dbReference>
<keyword evidence="11" id="KW-0732">Signal</keyword>
<reference evidence="13 14" key="1">
    <citation type="journal article" date="2015" name="Int. J. Syst. Evol. Microbiol.">
        <title>Carboxylicivirga linearis sp. nov., isolated from a sea cucumber culture pond.</title>
        <authorList>
            <person name="Wang F.Q."/>
            <person name="Zhou Y.X."/>
            <person name="Lin X.Z."/>
            <person name="Chen G.J."/>
            <person name="Du Z.J."/>
        </authorList>
    </citation>
    <scope>NUCLEOTIDE SEQUENCE [LARGE SCALE GENOMIC DNA]</scope>
    <source>
        <strain evidence="13 14">FB218</strain>
    </source>
</reference>
<evidence type="ECO:0000313" key="14">
    <source>
        <dbReference type="Proteomes" id="UP000708576"/>
    </source>
</evidence>
<dbReference type="InterPro" id="IPR011013">
    <property type="entry name" value="Gal_mutarotase_sf_dom"/>
</dbReference>
<dbReference type="InterPro" id="IPR006104">
    <property type="entry name" value="Glyco_hydro_2_N"/>
</dbReference>
<evidence type="ECO:0000256" key="10">
    <source>
        <dbReference type="RuleBase" id="RU361154"/>
    </source>
</evidence>
<dbReference type="PANTHER" id="PTHR46323">
    <property type="entry name" value="BETA-GALACTOSIDASE"/>
    <property type="match status" value="1"/>
</dbReference>
<feature type="chain" id="PRO_5046817910" description="Beta-galactosidase" evidence="11">
    <location>
        <begin position="21"/>
        <end position="1037"/>
    </location>
</feature>
<dbReference type="Gene3D" id="2.60.120.260">
    <property type="entry name" value="Galactose-binding domain-like"/>
    <property type="match status" value="1"/>
</dbReference>
<gene>
    <name evidence="13" type="ORF">KEM10_13900</name>
</gene>
<proteinExistence type="inferred from homology"/>
<evidence type="ECO:0000256" key="2">
    <source>
        <dbReference type="ARBA" id="ARBA00001913"/>
    </source>
</evidence>
<dbReference type="InterPro" id="IPR006101">
    <property type="entry name" value="Glyco_hydro_2"/>
</dbReference>
<dbReference type="Pfam" id="PF00703">
    <property type="entry name" value="Glyco_hydro_2"/>
    <property type="match status" value="1"/>
</dbReference>
<evidence type="ECO:0000256" key="6">
    <source>
        <dbReference type="ARBA" id="ARBA00022801"/>
    </source>
</evidence>
<evidence type="ECO:0000256" key="8">
    <source>
        <dbReference type="ARBA" id="ARBA00023295"/>
    </source>
</evidence>
<evidence type="ECO:0000256" key="11">
    <source>
        <dbReference type="SAM" id="SignalP"/>
    </source>
</evidence>
<dbReference type="InterPro" id="IPR013783">
    <property type="entry name" value="Ig-like_fold"/>
</dbReference>
<evidence type="ECO:0000313" key="13">
    <source>
        <dbReference type="EMBL" id="MBS2099383.1"/>
    </source>
</evidence>
<feature type="signal peptide" evidence="11">
    <location>
        <begin position="1"/>
        <end position="20"/>
    </location>
</feature>
<dbReference type="InterPro" id="IPR032312">
    <property type="entry name" value="LacZ_4"/>
</dbReference>
<dbReference type="PROSITE" id="PS00719">
    <property type="entry name" value="GLYCOSYL_HYDROL_F2_1"/>
    <property type="match status" value="1"/>
</dbReference>
<comment type="caution">
    <text evidence="13">The sequence shown here is derived from an EMBL/GenBank/DDBJ whole genome shotgun (WGS) entry which is preliminary data.</text>
</comment>
<comment type="cofactor">
    <cofactor evidence="2">
        <name>Ca(2+)</name>
        <dbReference type="ChEBI" id="CHEBI:29108"/>
    </cofactor>
</comment>
<dbReference type="Pfam" id="PF02836">
    <property type="entry name" value="Glyco_hydro_2_C"/>
    <property type="match status" value="1"/>
</dbReference>
<dbReference type="InterPro" id="IPR004199">
    <property type="entry name" value="B-gal_small/dom_5"/>
</dbReference>
<dbReference type="InterPro" id="IPR008979">
    <property type="entry name" value="Galactose-bd-like_sf"/>
</dbReference>
<dbReference type="Proteomes" id="UP000708576">
    <property type="component" value="Unassembled WGS sequence"/>
</dbReference>
<dbReference type="SMART" id="SM01038">
    <property type="entry name" value="Bgal_small_N"/>
    <property type="match status" value="1"/>
</dbReference>
<sequence>MKKLVLLSLLTLGICKPFQAQDNDWENPAVFGINKEAPRATAFPYANAQQALKGNPAASPFYYSLNGEWKFNWVYKPADRPVDFYKTDYDVSKWDNIQVPGNWELQGYGTPIYTNIKYPFPKNPPFIDHKHNPVGSYRRTFNLPEDWKGREVYLHFEAGTSAMYIWVNGQKVGYSQVTKSPAEFNITPYLQKGSNMIALEVYRWSDGSYIEDQDFWRLSGFDRGISLYSTQPTRIQDIFAKGGLDKNYVHGLLDATIDIKSLAKKGSKNKVTVTLYDADKKEVYSATQDVTVDKNATSQVNFSKTIIDPLKWNAETPNLYKLVVELKNSKGKTIEATSTNLGFRTVEIKDSQLLVNGKYVLVKGVNLHEHHQTMGHHVDRATMLKDIEVMKQHNVNAVRTSHYPHSTEWIELCDEYGLYLVDECNIETHDMGATFQNWFDKGKHPAYLPEWHAAHMDRIHRLVERDKNHPSVIIWSMGNECGNGQVFFDAYEWMKERDNTRPVQFEQAGQESNTDIVCPMYPGMGSMHEYANKENPGRPFIMCEYSHAMGNSNGNFKEYWDLIRSKPHMQGGFIWDWVDQGLVTQNEQGEEFWAYGGDLGGEKYTNDENFCLNGVVNPDRTPHPGLYEVKKVYQDILFDVVDIRNGSFKITNEFSFTSTKDYQFKWQLIGNGKVVETGLFTADVPALDFKIVDIEMPEVDFNNGVEYFFNLFAYTTKDAPFIPSGHEVAREQFKLSPEAYSPQLKSCTAPVNVIDTKESFIISNGKIQTVISKSTGLISSYTIDGTELVDEALAPNFWRTPVDNDFGNHMQNNSAVWREAGAKAKLISLTKQKGKDAVFTAKLALNDVKADYTLTYTFNAGGAVKVDVAYKTSEEEIAEMPRFGMMMTLAKDFDNFCYYGRGPWENYSDRNTSSFIGEYSSKVQDQYFAYIRPQENGNKTDVRWLSLTNNNGVGIKVTGMVPLSASALPFSPADLDPGKSKDQRHTDDVPAFSNVYLSIDLVQRGVGGDNSWGALPHKQYRLLDKAYSYSYVISPVW</sequence>
<comment type="subunit">
    <text evidence="4">Monomer.</text>
</comment>
<dbReference type="EMBL" id="JAGUCO010000010">
    <property type="protein sequence ID" value="MBS2099383.1"/>
    <property type="molecule type" value="Genomic_DNA"/>
</dbReference>
<keyword evidence="8 10" id="KW-0326">Glycosidase</keyword>
<evidence type="ECO:0000256" key="4">
    <source>
        <dbReference type="ARBA" id="ARBA00011245"/>
    </source>
</evidence>
<evidence type="ECO:0000259" key="12">
    <source>
        <dbReference type="SMART" id="SM01038"/>
    </source>
</evidence>
<evidence type="ECO:0000256" key="1">
    <source>
        <dbReference type="ARBA" id="ARBA00001412"/>
    </source>
</evidence>
<organism evidence="13 14">
    <name type="scientific">Carboxylicivirga linearis</name>
    <dbReference type="NCBI Taxonomy" id="1628157"/>
    <lineage>
        <taxon>Bacteria</taxon>
        <taxon>Pseudomonadati</taxon>
        <taxon>Bacteroidota</taxon>
        <taxon>Bacteroidia</taxon>
        <taxon>Marinilabiliales</taxon>
        <taxon>Marinilabiliaceae</taxon>
        <taxon>Carboxylicivirga</taxon>
    </lineage>
</organism>
<dbReference type="PANTHER" id="PTHR46323:SF2">
    <property type="entry name" value="BETA-GALACTOSIDASE"/>
    <property type="match status" value="1"/>
</dbReference>
<dbReference type="Gene3D" id="2.70.98.10">
    <property type="match status" value="1"/>
</dbReference>
<dbReference type="InterPro" id="IPR017853">
    <property type="entry name" value="GH"/>
</dbReference>
<comment type="similarity">
    <text evidence="3 10">Belongs to the glycosyl hydrolase 2 family.</text>
</comment>
<feature type="domain" description="Beta galactosidase small chain/" evidence="12">
    <location>
        <begin position="761"/>
        <end position="1034"/>
    </location>
</feature>
<dbReference type="InterPro" id="IPR036156">
    <property type="entry name" value="Beta-gal/glucu_dom_sf"/>
</dbReference>
<accession>A0ABS5JX06</accession>
<comment type="catalytic activity">
    <reaction evidence="1 10">
        <text>Hydrolysis of terminal non-reducing beta-D-galactose residues in beta-D-galactosides.</text>
        <dbReference type="EC" id="3.2.1.23"/>
    </reaction>
</comment>
<dbReference type="SUPFAM" id="SSF51445">
    <property type="entry name" value="(Trans)glycosidases"/>
    <property type="match status" value="1"/>
</dbReference>
<keyword evidence="14" id="KW-1185">Reference proteome</keyword>
<dbReference type="InterPro" id="IPR014718">
    <property type="entry name" value="GH-type_carb-bd"/>
</dbReference>
<dbReference type="SUPFAM" id="SSF49785">
    <property type="entry name" value="Galactose-binding domain-like"/>
    <property type="match status" value="1"/>
</dbReference>